<sequence>MANTAVLVKRFEDLETQLGEVEATKRYEHSEYFAGDRVDSEKLLNWQVKARHLLSLACGADSVHLKAFLKCEEPRAYRTNYEMTKELKAIYLAAKEDFEGGFMTSVRQLVQAEVFDTELDQARELLAGGYATAAAVITGVVLETAMRDMCSKAAIAPGSLNKMNADLTKAGVYNLLTQKRITAMADIRNNAAHGNPGQFQPQDVTDMIAYVESFLAQYL</sequence>
<dbReference type="EMBL" id="SGNY01000015">
    <property type="protein sequence ID" value="TRA94413.1"/>
    <property type="molecule type" value="Genomic_DNA"/>
</dbReference>
<comment type="caution">
    <text evidence="1">The sequence shown here is derived from an EMBL/GenBank/DDBJ whole genome shotgun (WGS) entry which is preliminary data.</text>
</comment>
<proteinExistence type="predicted"/>
<evidence type="ECO:0000313" key="2">
    <source>
        <dbReference type="Proteomes" id="UP000315434"/>
    </source>
</evidence>
<dbReference type="AlphaFoldDB" id="A0A546X0Y5"/>
<dbReference type="OrthoDB" id="1435962at2"/>
<dbReference type="RefSeq" id="WP_142843663.1">
    <property type="nucleotide sequence ID" value="NZ_SGNY01000015.1"/>
</dbReference>
<name>A0A546X0Y5_RHIRH</name>
<accession>A0A546X0Y5</accession>
<reference evidence="1 2" key="1">
    <citation type="journal article" date="2019" name="Appl. Microbiol. Biotechnol.">
        <title>Differential efficiency of wild type rhizogenic strains for rol gene transformation of plants.</title>
        <authorList>
            <person name="Desmet S."/>
            <person name="De Keyser E."/>
            <person name="Van Vaerenbergh J."/>
            <person name="Baeyen S."/>
            <person name="Van Huylenbroeck J."/>
            <person name="Geelen D."/>
            <person name="Dhooghe E."/>
        </authorList>
    </citation>
    <scope>NUCLEOTIDE SEQUENCE [LARGE SCALE GENOMIC DNA]</scope>
    <source>
        <strain evidence="1 2">GBBC3284</strain>
    </source>
</reference>
<organism evidence="1 2">
    <name type="scientific">Rhizobium rhizogenes</name>
    <name type="common">Agrobacterium rhizogenes</name>
    <dbReference type="NCBI Taxonomy" id="359"/>
    <lineage>
        <taxon>Bacteria</taxon>
        <taxon>Pseudomonadati</taxon>
        <taxon>Pseudomonadota</taxon>
        <taxon>Alphaproteobacteria</taxon>
        <taxon>Hyphomicrobiales</taxon>
        <taxon>Rhizobiaceae</taxon>
        <taxon>Rhizobium/Agrobacterium group</taxon>
        <taxon>Rhizobium</taxon>
    </lineage>
</organism>
<gene>
    <name evidence="1" type="ORF">EXN68_26915</name>
</gene>
<evidence type="ECO:0000313" key="1">
    <source>
        <dbReference type="EMBL" id="TRA94413.1"/>
    </source>
</evidence>
<protein>
    <submittedName>
        <fullName evidence="1">DUF4145 domain-containing protein</fullName>
    </submittedName>
</protein>
<dbReference type="Proteomes" id="UP000315434">
    <property type="component" value="Unassembled WGS sequence"/>
</dbReference>